<dbReference type="PANTHER" id="PTHR22754:SF32">
    <property type="entry name" value="DISCO-INTERACTING PROTEIN 2"/>
    <property type="match status" value="1"/>
</dbReference>
<dbReference type="InterPro" id="IPR045851">
    <property type="entry name" value="AMP-bd_C_sf"/>
</dbReference>
<keyword evidence="3" id="KW-0436">Ligase</keyword>
<dbReference type="InterPro" id="IPR000873">
    <property type="entry name" value="AMP-dep_synth/lig_dom"/>
</dbReference>
<evidence type="ECO:0000259" key="2">
    <source>
        <dbReference type="Pfam" id="PF00501"/>
    </source>
</evidence>
<evidence type="ECO:0000256" key="1">
    <source>
        <dbReference type="ARBA" id="ARBA00006432"/>
    </source>
</evidence>
<sequence length="507" mass="52871">MSELSVLDGGPAPRLDAQCLGELLPRAAARSIEPSIHLIAADGAQTRLSYADLLDAAARVLGGLRAAGVRVGERVVVHQADNQDLLTAFWACVLGGFVAVPTGAAPSGLGRDYRWLVADEPLPRGPRWAGSVARLRDNAPDKDWVQTELDDVVLLSSTAGSSGAPKTVALTNRAVLSRSAATIEDNDLDEHAVTFNSMPLDHVGGLVMFHLRDVQLACTQVHAHRLWISGDPARWLDIADRFGVTLAWGTTSALEAIAARAGSGAWDLSGLRYVMNGGEPVLAATIRRFTAALAPFGLPATAVRPGWGMSETAAGVIDHRVDPAELTDPVPVGKPHAGIAVRVVDASGIVPVGAQGRLQIRGESVTRGYIDGPTTPFTEDGWLDTGDLAVVRGGLLTITGTLAGALTVDGTTHHASAIEATVSELPGARKGSVGATLGDDGLVLLLEGNPDPAQVRAAVSAAHGLTPARLRYLADGEFPKTRTGKPRRAALRELTSTSDSLSSTHPH</sequence>
<proteinExistence type="inferred from homology"/>
<organism evidence="3 4">
    <name type="scientific">Actinokineospora diospyrosa</name>
    <dbReference type="NCBI Taxonomy" id="103728"/>
    <lineage>
        <taxon>Bacteria</taxon>
        <taxon>Bacillati</taxon>
        <taxon>Actinomycetota</taxon>
        <taxon>Actinomycetes</taxon>
        <taxon>Pseudonocardiales</taxon>
        <taxon>Pseudonocardiaceae</taxon>
        <taxon>Actinokineospora</taxon>
    </lineage>
</organism>
<dbReference type="Pfam" id="PF00501">
    <property type="entry name" value="AMP-binding"/>
    <property type="match status" value="1"/>
</dbReference>
<comment type="caution">
    <text evidence="3">The sequence shown here is derived from an EMBL/GenBank/DDBJ whole genome shotgun (WGS) entry which is preliminary data.</text>
</comment>
<protein>
    <submittedName>
        <fullName evidence="3">Acyl-CoA synthetase (AMP-forming)/AMP-acid ligase II</fullName>
    </submittedName>
</protein>
<gene>
    <name evidence="3" type="ORF">LV75_000338</name>
</gene>
<dbReference type="Gene3D" id="3.30.300.30">
    <property type="match status" value="1"/>
</dbReference>
<accession>A0ABT1I632</accession>
<reference evidence="3 4" key="1">
    <citation type="submission" date="2022-06" db="EMBL/GenBank/DDBJ databases">
        <title>Genomic Encyclopedia of Archaeal and Bacterial Type Strains, Phase II (KMG-II): from individual species to whole genera.</title>
        <authorList>
            <person name="Goeker M."/>
        </authorList>
    </citation>
    <scope>NUCLEOTIDE SEQUENCE [LARGE SCALE GENOMIC DNA]</scope>
    <source>
        <strain evidence="3 4">DSM 44255</strain>
    </source>
</reference>
<dbReference type="InterPro" id="IPR042099">
    <property type="entry name" value="ANL_N_sf"/>
</dbReference>
<dbReference type="RefSeq" id="WP_253884768.1">
    <property type="nucleotide sequence ID" value="NZ_BAAAVB010000002.1"/>
</dbReference>
<dbReference type="EMBL" id="JAMTCO010000001">
    <property type="protein sequence ID" value="MCP2267856.1"/>
    <property type="molecule type" value="Genomic_DNA"/>
</dbReference>
<keyword evidence="4" id="KW-1185">Reference proteome</keyword>
<evidence type="ECO:0000313" key="4">
    <source>
        <dbReference type="Proteomes" id="UP001205185"/>
    </source>
</evidence>
<dbReference type="SUPFAM" id="SSF56801">
    <property type="entry name" value="Acetyl-CoA synthetase-like"/>
    <property type="match status" value="1"/>
</dbReference>
<evidence type="ECO:0000313" key="3">
    <source>
        <dbReference type="EMBL" id="MCP2267856.1"/>
    </source>
</evidence>
<comment type="similarity">
    <text evidence="1">Belongs to the ATP-dependent AMP-binding enzyme family.</text>
</comment>
<dbReference type="PANTHER" id="PTHR22754">
    <property type="entry name" value="DISCO-INTERACTING PROTEIN 2 DIP2 -RELATED"/>
    <property type="match status" value="1"/>
</dbReference>
<dbReference type="GO" id="GO:0016874">
    <property type="term" value="F:ligase activity"/>
    <property type="evidence" value="ECO:0007669"/>
    <property type="project" value="UniProtKB-KW"/>
</dbReference>
<name>A0ABT1I632_9PSEU</name>
<dbReference type="Proteomes" id="UP001205185">
    <property type="component" value="Unassembled WGS sequence"/>
</dbReference>
<dbReference type="Gene3D" id="3.40.50.12780">
    <property type="entry name" value="N-terminal domain of ligase-like"/>
    <property type="match status" value="1"/>
</dbReference>
<feature type="domain" description="AMP-dependent synthetase/ligase" evidence="2">
    <location>
        <begin position="143"/>
        <end position="369"/>
    </location>
</feature>